<dbReference type="Proteomes" id="UP001066276">
    <property type="component" value="Chromosome 2_1"/>
</dbReference>
<proteinExistence type="predicted"/>
<dbReference type="EMBL" id="JANPWB010000003">
    <property type="protein sequence ID" value="KAJ1199153.1"/>
    <property type="molecule type" value="Genomic_DNA"/>
</dbReference>
<reference evidence="2" key="1">
    <citation type="journal article" date="2022" name="bioRxiv">
        <title>Sequencing and chromosome-scale assembly of the giantPleurodeles waltlgenome.</title>
        <authorList>
            <person name="Brown T."/>
            <person name="Elewa A."/>
            <person name="Iarovenko S."/>
            <person name="Subramanian E."/>
            <person name="Araus A.J."/>
            <person name="Petzold A."/>
            <person name="Susuki M."/>
            <person name="Suzuki K.-i.T."/>
            <person name="Hayashi T."/>
            <person name="Toyoda A."/>
            <person name="Oliveira C."/>
            <person name="Osipova E."/>
            <person name="Leigh N.D."/>
            <person name="Simon A."/>
            <person name="Yun M.H."/>
        </authorList>
    </citation>
    <scope>NUCLEOTIDE SEQUENCE</scope>
    <source>
        <strain evidence="2">20211129_DDA</strain>
        <tissue evidence="2">Liver</tissue>
    </source>
</reference>
<evidence type="ECO:0000313" key="2">
    <source>
        <dbReference type="EMBL" id="KAJ1199153.1"/>
    </source>
</evidence>
<organism evidence="2 3">
    <name type="scientific">Pleurodeles waltl</name>
    <name type="common">Iberian ribbed newt</name>
    <dbReference type="NCBI Taxonomy" id="8319"/>
    <lineage>
        <taxon>Eukaryota</taxon>
        <taxon>Metazoa</taxon>
        <taxon>Chordata</taxon>
        <taxon>Craniata</taxon>
        <taxon>Vertebrata</taxon>
        <taxon>Euteleostomi</taxon>
        <taxon>Amphibia</taxon>
        <taxon>Batrachia</taxon>
        <taxon>Caudata</taxon>
        <taxon>Salamandroidea</taxon>
        <taxon>Salamandridae</taxon>
        <taxon>Pleurodelinae</taxon>
        <taxon>Pleurodeles</taxon>
    </lineage>
</organism>
<dbReference type="AlphaFoldDB" id="A0AAV7VCW8"/>
<feature type="region of interest" description="Disordered" evidence="1">
    <location>
        <begin position="1"/>
        <end position="55"/>
    </location>
</feature>
<gene>
    <name evidence="2" type="ORF">NDU88_002991</name>
</gene>
<accession>A0AAV7VCW8</accession>
<feature type="compositionally biased region" description="Basic and acidic residues" evidence="1">
    <location>
        <begin position="85"/>
        <end position="95"/>
    </location>
</feature>
<name>A0AAV7VCW8_PLEWA</name>
<sequence length="111" mass="12111">MQEPWRVKGDGQRKRRKKSDIGKCPGGDWIWRRERSEVGATRSGPRGGELSRDRGLGLSESAHCEELGAAIRALRGGVPAARRGARPDRGPERQYRTLPAAGGPCRRLGPG</sequence>
<evidence type="ECO:0000313" key="3">
    <source>
        <dbReference type="Proteomes" id="UP001066276"/>
    </source>
</evidence>
<feature type="region of interest" description="Disordered" evidence="1">
    <location>
        <begin position="77"/>
        <end position="111"/>
    </location>
</feature>
<protein>
    <submittedName>
        <fullName evidence="2">Uncharacterized protein</fullName>
    </submittedName>
</protein>
<feature type="compositionally biased region" description="Basic and acidic residues" evidence="1">
    <location>
        <begin position="1"/>
        <end position="12"/>
    </location>
</feature>
<keyword evidence="3" id="KW-1185">Reference proteome</keyword>
<evidence type="ECO:0000256" key="1">
    <source>
        <dbReference type="SAM" id="MobiDB-lite"/>
    </source>
</evidence>
<comment type="caution">
    <text evidence="2">The sequence shown here is derived from an EMBL/GenBank/DDBJ whole genome shotgun (WGS) entry which is preliminary data.</text>
</comment>